<proteinExistence type="predicted"/>
<feature type="domain" description="Response regulatory" evidence="2">
    <location>
        <begin position="2"/>
        <end position="118"/>
    </location>
</feature>
<organism evidence="3 4">
    <name type="scientific">Rhabdobacter roseus</name>
    <dbReference type="NCBI Taxonomy" id="1655419"/>
    <lineage>
        <taxon>Bacteria</taxon>
        <taxon>Pseudomonadati</taxon>
        <taxon>Bacteroidota</taxon>
        <taxon>Cytophagia</taxon>
        <taxon>Cytophagales</taxon>
        <taxon>Cytophagaceae</taxon>
        <taxon>Rhabdobacter</taxon>
    </lineage>
</organism>
<dbReference type="SUPFAM" id="SSF52172">
    <property type="entry name" value="CheY-like"/>
    <property type="match status" value="1"/>
</dbReference>
<dbReference type="InterPro" id="IPR051271">
    <property type="entry name" value="2C-system_Tx_regulators"/>
</dbReference>
<reference evidence="3 4" key="1">
    <citation type="submission" date="2020-08" db="EMBL/GenBank/DDBJ databases">
        <title>Genomic Encyclopedia of Type Strains, Phase IV (KMG-IV): sequencing the most valuable type-strain genomes for metagenomic binning, comparative biology and taxonomic classification.</title>
        <authorList>
            <person name="Goeker M."/>
        </authorList>
    </citation>
    <scope>NUCLEOTIDE SEQUENCE [LARGE SCALE GENOMIC DNA]</scope>
    <source>
        <strain evidence="3 4">DSM 105074</strain>
    </source>
</reference>
<evidence type="ECO:0000313" key="3">
    <source>
        <dbReference type="EMBL" id="MBB5283850.1"/>
    </source>
</evidence>
<keyword evidence="3" id="KW-0238">DNA-binding</keyword>
<evidence type="ECO:0000313" key="4">
    <source>
        <dbReference type="Proteomes" id="UP000557307"/>
    </source>
</evidence>
<gene>
    <name evidence="3" type="ORF">HNQ92_001976</name>
</gene>
<dbReference type="Gene3D" id="3.40.50.2300">
    <property type="match status" value="1"/>
</dbReference>
<dbReference type="Proteomes" id="UP000557307">
    <property type="component" value="Unassembled WGS sequence"/>
</dbReference>
<dbReference type="PANTHER" id="PTHR45526:SF1">
    <property type="entry name" value="TRANSCRIPTIONAL REGULATORY PROTEIN DCUR-RELATED"/>
    <property type="match status" value="1"/>
</dbReference>
<sequence>MKIVIIEDEVDLGILMRKFLQRQIQDSSSNSIKIATTLADGLAFIEEIKPNWVLLDNNLPDGKGLDNIESIKAFESNPHIIMMSAMTNLREEAIRRGADHFLDKPISFTEIKKILEAE</sequence>
<dbReference type="PANTHER" id="PTHR45526">
    <property type="entry name" value="TRANSCRIPTIONAL REGULATORY PROTEIN DPIA"/>
    <property type="match status" value="1"/>
</dbReference>
<dbReference type="AlphaFoldDB" id="A0A840TV73"/>
<dbReference type="GO" id="GO:0000156">
    <property type="term" value="F:phosphorelay response regulator activity"/>
    <property type="evidence" value="ECO:0007669"/>
    <property type="project" value="TreeGrafter"/>
</dbReference>
<dbReference type="EMBL" id="JACHGF010000002">
    <property type="protein sequence ID" value="MBB5283850.1"/>
    <property type="molecule type" value="Genomic_DNA"/>
</dbReference>
<dbReference type="RefSeq" id="WP_184173579.1">
    <property type="nucleotide sequence ID" value="NZ_JACHGF010000002.1"/>
</dbReference>
<dbReference type="Pfam" id="PF00072">
    <property type="entry name" value="Response_reg"/>
    <property type="match status" value="1"/>
</dbReference>
<accession>A0A840TV73</accession>
<dbReference type="SMART" id="SM00448">
    <property type="entry name" value="REC"/>
    <property type="match status" value="1"/>
</dbReference>
<comment type="caution">
    <text evidence="3">The sequence shown here is derived from an EMBL/GenBank/DDBJ whole genome shotgun (WGS) entry which is preliminary data.</text>
</comment>
<evidence type="ECO:0000259" key="2">
    <source>
        <dbReference type="PROSITE" id="PS50110"/>
    </source>
</evidence>
<dbReference type="InterPro" id="IPR011006">
    <property type="entry name" value="CheY-like_superfamily"/>
</dbReference>
<keyword evidence="1" id="KW-0597">Phosphoprotein</keyword>
<dbReference type="PROSITE" id="PS50110">
    <property type="entry name" value="RESPONSE_REGULATORY"/>
    <property type="match status" value="1"/>
</dbReference>
<keyword evidence="4" id="KW-1185">Reference proteome</keyword>
<dbReference type="GO" id="GO:0003677">
    <property type="term" value="F:DNA binding"/>
    <property type="evidence" value="ECO:0007669"/>
    <property type="project" value="UniProtKB-KW"/>
</dbReference>
<name>A0A840TV73_9BACT</name>
<dbReference type="InterPro" id="IPR001789">
    <property type="entry name" value="Sig_transdc_resp-reg_receiver"/>
</dbReference>
<feature type="modified residue" description="4-aspartylphosphate" evidence="1">
    <location>
        <position position="56"/>
    </location>
</feature>
<protein>
    <submittedName>
        <fullName evidence="3">DNA-binding response OmpR family regulator</fullName>
    </submittedName>
</protein>
<evidence type="ECO:0000256" key="1">
    <source>
        <dbReference type="PROSITE-ProRule" id="PRU00169"/>
    </source>
</evidence>